<reference evidence="9" key="3">
    <citation type="submission" date="2025-09" db="UniProtKB">
        <authorList>
            <consortium name="Ensembl"/>
        </authorList>
    </citation>
    <scope>IDENTIFICATION</scope>
</reference>
<dbReference type="GO" id="GO:0005874">
    <property type="term" value="C:microtubule"/>
    <property type="evidence" value="ECO:0007669"/>
    <property type="project" value="UniProtKB-KW"/>
</dbReference>
<organism evidence="9 10">
    <name type="scientific">Gasterosteus aculeatus aculeatus</name>
    <name type="common">three-spined stickleback</name>
    <dbReference type="NCBI Taxonomy" id="481459"/>
    <lineage>
        <taxon>Eukaryota</taxon>
        <taxon>Metazoa</taxon>
        <taxon>Chordata</taxon>
        <taxon>Craniata</taxon>
        <taxon>Vertebrata</taxon>
        <taxon>Euteleostomi</taxon>
        <taxon>Actinopterygii</taxon>
        <taxon>Neopterygii</taxon>
        <taxon>Teleostei</taxon>
        <taxon>Neoteleostei</taxon>
        <taxon>Acanthomorphata</taxon>
        <taxon>Eupercaria</taxon>
        <taxon>Perciformes</taxon>
        <taxon>Cottioidei</taxon>
        <taxon>Gasterosteales</taxon>
        <taxon>Gasterosteidae</taxon>
        <taxon>Gasterosteus</taxon>
    </lineage>
</organism>
<evidence type="ECO:0000256" key="1">
    <source>
        <dbReference type="ARBA" id="ARBA00004245"/>
    </source>
</evidence>
<feature type="domain" description="CLIP1 zinc knuckle" evidence="8">
    <location>
        <begin position="283"/>
        <end position="300"/>
    </location>
</feature>
<proteinExistence type="predicted"/>
<keyword evidence="3" id="KW-0493">Microtubule</keyword>
<feature type="compositionally biased region" description="Basic and acidic residues" evidence="7">
    <location>
        <begin position="62"/>
        <end position="79"/>
    </location>
</feature>
<dbReference type="Ensembl" id="ENSGACT00000061612.1">
    <property type="protein sequence ID" value="ENSGACP00000033744.1"/>
    <property type="gene ID" value="ENSGACG00000025742.1"/>
</dbReference>
<evidence type="ECO:0000259" key="8">
    <source>
        <dbReference type="Pfam" id="PF16641"/>
    </source>
</evidence>
<evidence type="ECO:0000256" key="7">
    <source>
        <dbReference type="SAM" id="MobiDB-lite"/>
    </source>
</evidence>
<evidence type="ECO:0000313" key="9">
    <source>
        <dbReference type="Ensembl" id="ENSGACP00000033744.1"/>
    </source>
</evidence>
<keyword evidence="10" id="KW-1185">Reference proteome</keyword>
<feature type="domain" description="CLIP1 zinc knuckle" evidence="8">
    <location>
        <begin position="323"/>
        <end position="339"/>
    </location>
</feature>
<reference evidence="9" key="2">
    <citation type="submission" date="2025-08" db="UniProtKB">
        <authorList>
            <consortium name="Ensembl"/>
        </authorList>
    </citation>
    <scope>IDENTIFICATION</scope>
</reference>
<evidence type="ECO:0000256" key="5">
    <source>
        <dbReference type="ARBA" id="ARBA00023212"/>
    </source>
</evidence>
<keyword evidence="4 6" id="KW-0175">Coiled coil</keyword>
<dbReference type="Proteomes" id="UP000007635">
    <property type="component" value="Chromosome XIV"/>
</dbReference>
<feature type="region of interest" description="Disordered" evidence="7">
    <location>
        <begin position="48"/>
        <end position="103"/>
    </location>
</feature>
<evidence type="ECO:0000256" key="2">
    <source>
        <dbReference type="ARBA" id="ARBA00022490"/>
    </source>
</evidence>
<keyword evidence="5" id="KW-0206">Cytoskeleton</keyword>
<name>A0AAQ4P4L5_GASAC</name>
<dbReference type="AlphaFoldDB" id="A0AAQ4P4L5"/>
<sequence length="345" mass="38407">MDVAALHQGYSSNIYPPPYQLEALKQQSSRYQEERSVSEESHRLEVLCKEIEELNTSQKSPPLDEHTEDRPSEQPDMKTRGSVCGPATDRGANSQRSTGDKDQELESLRKEVLTANHVLLLLLLLLFLPRWYLTARFDPPQIAVLRGESAVAKTLQAAVEALEGDKARLRSRVHGLEQRLMGTRASEGGDREAPPSGEEARIDLFLSDASAGDAAMEQLREEKEFAEGQINFLNSVIVDLQRKNEELKVKLKKLALAEFNGTDGADGSHEGASKQAEKKATPRLFCDICDRFDLHDTEDCPTQAQSPDAVPHTAYHGKRADERPYCDICEAFGHATESCNDDQTF</sequence>
<evidence type="ECO:0000313" key="10">
    <source>
        <dbReference type="Proteomes" id="UP000007635"/>
    </source>
</evidence>
<feature type="coiled-coil region" evidence="6">
    <location>
        <begin position="216"/>
        <end position="257"/>
    </location>
</feature>
<accession>A0AAQ4P4L5</accession>
<comment type="subcellular location">
    <subcellularLocation>
        <location evidence="1">Cytoplasm</location>
        <location evidence="1">Cytoskeleton</location>
    </subcellularLocation>
</comment>
<reference evidence="9 10" key="1">
    <citation type="journal article" date="2021" name="G3 (Bethesda)">
        <title>Improved contiguity of the threespine stickleback genome using long-read sequencing.</title>
        <authorList>
            <person name="Nath S."/>
            <person name="Shaw D.E."/>
            <person name="White M.A."/>
        </authorList>
    </citation>
    <scope>NUCLEOTIDE SEQUENCE [LARGE SCALE GENOMIC DNA]</scope>
    <source>
        <strain evidence="9 10">Lake Benthic</strain>
    </source>
</reference>
<evidence type="ECO:0000256" key="4">
    <source>
        <dbReference type="ARBA" id="ARBA00023054"/>
    </source>
</evidence>
<dbReference type="GeneTree" id="ENSGT00940000155122"/>
<dbReference type="InterPro" id="IPR032108">
    <property type="entry name" value="CLIP1_ZNF"/>
</dbReference>
<protein>
    <recommendedName>
        <fullName evidence="8">CLIP1 zinc knuckle domain-containing protein</fullName>
    </recommendedName>
</protein>
<feature type="coiled-coil region" evidence="6">
    <location>
        <begin position="152"/>
        <end position="179"/>
    </location>
</feature>
<keyword evidence="2" id="KW-0963">Cytoplasm</keyword>
<dbReference type="Pfam" id="PF16641">
    <property type="entry name" value="CLIP1_ZNF"/>
    <property type="match status" value="2"/>
</dbReference>
<evidence type="ECO:0000256" key="6">
    <source>
        <dbReference type="SAM" id="Coils"/>
    </source>
</evidence>
<evidence type="ECO:0000256" key="3">
    <source>
        <dbReference type="ARBA" id="ARBA00022701"/>
    </source>
</evidence>